<gene>
    <name evidence="6" type="ORF">QYS49_37085</name>
</gene>
<dbReference type="Gene3D" id="2.40.170.20">
    <property type="entry name" value="TonB-dependent receptor, beta-barrel domain"/>
    <property type="match status" value="1"/>
</dbReference>
<name>A0AA51N9R5_9BACT</name>
<dbReference type="Gene3D" id="2.170.130.10">
    <property type="entry name" value="TonB-dependent receptor, plug domain"/>
    <property type="match status" value="1"/>
</dbReference>
<feature type="transmembrane region" description="Helical" evidence="4">
    <location>
        <begin position="12"/>
        <end position="35"/>
    </location>
</feature>
<dbReference type="InterPro" id="IPR036942">
    <property type="entry name" value="Beta-barrel_TonB_sf"/>
</dbReference>
<proteinExistence type="predicted"/>
<dbReference type="Proteomes" id="UP001230496">
    <property type="component" value="Chromosome"/>
</dbReference>
<keyword evidence="7" id="KW-1185">Reference proteome</keyword>
<sequence>MKLSLKVLNQSTIVSAFLHLKLIICFIIFSFSLIAQKGTAQIIGSLLNQNQEPIGFSTVALFDSDSVLKHGAISELNGNFILENVTSGVYTLVIKNIEYSPFSIPNLKVVENEVNKLGAITLEKASTNMDEVVVTGKRELLEVHPDKIVLNVANSINASGRNGLEVMRSAPGVIIDPDNNIILQGKSGVRIFINGRPSRLSGGDLATFLQSMQSDNIEAIEVITNPGAKYEAEGNGGIINIRLKNNVNLGYNGNLTHSSSIGKEPRMSNGLTFNYGKDKLGITANLTRFDNVFSRAFLDNRQQEGFEVNLLNTDRSIQQGYNFSTSITYTINKKHSVNFSSGAVLTDGDFTVKANTDIYRESTPVIDQLLISKTLTDLNSDNLNYNLNHQWKLSESSSLSTDLSYGRFRKGTRIYQPNDYYEAGGTVKIGEVNNGFDTDTNIDLYSVKTDYEKTFDKFNISAGFKYYQVETVNDFIVSNVVENEYFVDESRSNIFNYTEQVAAAYLNSKFSFSKNLKANVGIRVENTASQGILESSVATENDHVIRNYTNFFPNVGLAYTRGRSDFNIGYGKRIARPNYEQLNPFEQKESELFIFKGNPFLSPSYTTNYQLTYSFDKALVISNTYSVTEGYFATINETDGAVAYFVPQNMQSTTNYGFSISYPVQIAKWWEASYFATYNRRTYDGDFEQATIDLDVNIYSGRSQNSFKLPLDLTMDVSVFYNSPWIWRGSVEVGAYSGVDIGLKKMFLKDKLQVILNANDVFNGYTHYTYTGEYGGMTMQGIRSFDNQRFGISLTYKFGNQQIKSRKRRGGLDDELNRIAD</sequence>
<dbReference type="GO" id="GO:0009279">
    <property type="term" value="C:cell outer membrane"/>
    <property type="evidence" value="ECO:0007669"/>
    <property type="project" value="UniProtKB-SubCell"/>
</dbReference>
<evidence type="ECO:0000313" key="6">
    <source>
        <dbReference type="EMBL" id="WMN11064.1"/>
    </source>
</evidence>
<dbReference type="SUPFAM" id="SSF49464">
    <property type="entry name" value="Carboxypeptidase regulatory domain-like"/>
    <property type="match status" value="1"/>
</dbReference>
<comment type="subcellular location">
    <subcellularLocation>
        <location evidence="1">Cell outer membrane</location>
    </subcellularLocation>
</comment>
<keyword evidence="2 4" id="KW-0472">Membrane</keyword>
<keyword evidence="4" id="KW-0812">Transmembrane</keyword>
<dbReference type="Pfam" id="PF13620">
    <property type="entry name" value="CarboxypepD_reg"/>
    <property type="match status" value="1"/>
</dbReference>
<dbReference type="InterPro" id="IPR037066">
    <property type="entry name" value="Plug_dom_sf"/>
</dbReference>
<evidence type="ECO:0000256" key="3">
    <source>
        <dbReference type="ARBA" id="ARBA00023237"/>
    </source>
</evidence>
<reference evidence="6 7" key="1">
    <citation type="submission" date="2023-08" db="EMBL/GenBank/DDBJ databases">
        <title>Comparative genomics and taxonomic characterization of three novel marine species of genus Marivirga.</title>
        <authorList>
            <person name="Muhammad N."/>
            <person name="Kim S.-G."/>
        </authorList>
    </citation>
    <scope>NUCLEOTIDE SEQUENCE [LARGE SCALE GENOMIC DNA]</scope>
    <source>
        <strain evidence="6 7">BDSF4-3</strain>
    </source>
</reference>
<protein>
    <submittedName>
        <fullName evidence="6">Outer membrane beta-barrel protein</fullName>
    </submittedName>
</protein>
<dbReference type="Pfam" id="PF14905">
    <property type="entry name" value="OMP_b-brl_3"/>
    <property type="match status" value="1"/>
</dbReference>
<dbReference type="EMBL" id="CP129971">
    <property type="protein sequence ID" value="WMN11064.1"/>
    <property type="molecule type" value="Genomic_DNA"/>
</dbReference>
<dbReference type="PANTHER" id="PTHR40980">
    <property type="entry name" value="PLUG DOMAIN-CONTAINING PROTEIN"/>
    <property type="match status" value="1"/>
</dbReference>
<evidence type="ECO:0000259" key="5">
    <source>
        <dbReference type="Pfam" id="PF14905"/>
    </source>
</evidence>
<evidence type="ECO:0000256" key="4">
    <source>
        <dbReference type="SAM" id="Phobius"/>
    </source>
</evidence>
<accession>A0AA51N9R5</accession>
<evidence type="ECO:0000313" key="7">
    <source>
        <dbReference type="Proteomes" id="UP001230496"/>
    </source>
</evidence>
<dbReference type="AlphaFoldDB" id="A0AA51N9R5"/>
<dbReference type="PANTHER" id="PTHR40980:SF4">
    <property type="entry name" value="TONB-DEPENDENT RECEPTOR-LIKE BETA-BARREL DOMAIN-CONTAINING PROTEIN"/>
    <property type="match status" value="1"/>
</dbReference>
<dbReference type="SUPFAM" id="SSF56935">
    <property type="entry name" value="Porins"/>
    <property type="match status" value="1"/>
</dbReference>
<keyword evidence="3" id="KW-0998">Cell outer membrane</keyword>
<dbReference type="InterPro" id="IPR041700">
    <property type="entry name" value="OMP_b-brl_3"/>
</dbReference>
<evidence type="ECO:0000256" key="2">
    <source>
        <dbReference type="ARBA" id="ARBA00023136"/>
    </source>
</evidence>
<organism evidence="6 7">
    <name type="scientific">Marivirga salinarum</name>
    <dbReference type="NCBI Taxonomy" id="3059078"/>
    <lineage>
        <taxon>Bacteria</taxon>
        <taxon>Pseudomonadati</taxon>
        <taxon>Bacteroidota</taxon>
        <taxon>Cytophagia</taxon>
        <taxon>Cytophagales</taxon>
        <taxon>Marivirgaceae</taxon>
        <taxon>Marivirga</taxon>
    </lineage>
</organism>
<keyword evidence="4" id="KW-1133">Transmembrane helix</keyword>
<dbReference type="RefSeq" id="WP_308347804.1">
    <property type="nucleotide sequence ID" value="NZ_CP129971.1"/>
</dbReference>
<feature type="domain" description="Outer membrane protein beta-barrel" evidence="5">
    <location>
        <begin position="396"/>
        <end position="796"/>
    </location>
</feature>
<dbReference type="KEGG" id="msaa:QYS49_37085"/>
<dbReference type="InterPro" id="IPR008969">
    <property type="entry name" value="CarboxyPept-like_regulatory"/>
</dbReference>
<evidence type="ECO:0000256" key="1">
    <source>
        <dbReference type="ARBA" id="ARBA00004442"/>
    </source>
</evidence>